<accession>A0A1E5XN63</accession>
<dbReference type="PANTHER" id="PTHR22602:SF0">
    <property type="entry name" value="TRANSFERASE CAF17, MITOCHONDRIAL-RELATED"/>
    <property type="match status" value="1"/>
</dbReference>
<organism evidence="3 4">
    <name type="scientific">Devosia insulae DS-56</name>
    <dbReference type="NCBI Taxonomy" id="1116389"/>
    <lineage>
        <taxon>Bacteria</taxon>
        <taxon>Pseudomonadati</taxon>
        <taxon>Pseudomonadota</taxon>
        <taxon>Alphaproteobacteria</taxon>
        <taxon>Hyphomicrobiales</taxon>
        <taxon>Devosiaceae</taxon>
        <taxon>Devosia</taxon>
    </lineage>
</organism>
<dbReference type="NCBIfam" id="TIGR03317">
    <property type="entry name" value="ygfZ_signature"/>
    <property type="match status" value="1"/>
</dbReference>
<feature type="domain" description="CAF17 C-terminal" evidence="2">
    <location>
        <begin position="196"/>
        <end position="261"/>
    </location>
</feature>
<dbReference type="AlphaFoldDB" id="A0A1E5XN63"/>
<comment type="caution">
    <text evidence="3">The sequence shown here is derived from an EMBL/GenBank/DDBJ whole genome shotgun (WGS) entry which is preliminary data.</text>
</comment>
<evidence type="ECO:0000259" key="2">
    <source>
        <dbReference type="Pfam" id="PF25455"/>
    </source>
</evidence>
<dbReference type="InterPro" id="IPR027266">
    <property type="entry name" value="TrmE/GcvT-like"/>
</dbReference>
<dbReference type="Gene3D" id="3.30.1360.120">
    <property type="entry name" value="Probable tRNA modification gtpase trme, domain 1"/>
    <property type="match status" value="2"/>
</dbReference>
<gene>
    <name evidence="3" type="ORF">VW23_023640</name>
</gene>
<dbReference type="Pfam" id="PF25455">
    <property type="entry name" value="Beta-barrel_CAF17_C"/>
    <property type="match status" value="1"/>
</dbReference>
<evidence type="ECO:0000313" key="4">
    <source>
        <dbReference type="Proteomes" id="UP000095463"/>
    </source>
</evidence>
<dbReference type="RefSeq" id="WP_069910823.1">
    <property type="nucleotide sequence ID" value="NZ_LAJE02000244.1"/>
</dbReference>
<dbReference type="SUPFAM" id="SSF103025">
    <property type="entry name" value="Folate-binding domain"/>
    <property type="match status" value="1"/>
</dbReference>
<keyword evidence="4" id="KW-1185">Reference proteome</keyword>
<proteinExistence type="predicted"/>
<dbReference type="EMBL" id="LAJE02000244">
    <property type="protein sequence ID" value="OEO29934.1"/>
    <property type="molecule type" value="Genomic_DNA"/>
</dbReference>
<keyword evidence="1" id="KW-0809">Transit peptide</keyword>
<dbReference type="GO" id="GO:0016226">
    <property type="term" value="P:iron-sulfur cluster assembly"/>
    <property type="evidence" value="ECO:0007669"/>
    <property type="project" value="TreeGrafter"/>
</dbReference>
<dbReference type="OrthoDB" id="9796287at2"/>
<protein>
    <recommendedName>
        <fullName evidence="2">CAF17 C-terminal domain-containing protein</fullName>
    </recommendedName>
</protein>
<name>A0A1E5XN63_9HYPH</name>
<evidence type="ECO:0000256" key="1">
    <source>
        <dbReference type="ARBA" id="ARBA00022946"/>
    </source>
</evidence>
<dbReference type="InterPro" id="IPR017703">
    <property type="entry name" value="YgfZ/GCV_T_CS"/>
</dbReference>
<dbReference type="InterPro" id="IPR057460">
    <property type="entry name" value="CAF17_C"/>
</dbReference>
<dbReference type="InterPro" id="IPR045179">
    <property type="entry name" value="YgfZ/GcvT"/>
</dbReference>
<dbReference type="PANTHER" id="PTHR22602">
    <property type="entry name" value="TRANSFERASE CAF17, MITOCHONDRIAL-RELATED"/>
    <property type="match status" value="1"/>
</dbReference>
<reference evidence="3 4" key="1">
    <citation type="journal article" date="2015" name="Genome Announc.">
        <title>Genome Assemblies of Three Soil-Associated Devosia species: D. insulae, D. limi, and D. soli.</title>
        <authorList>
            <person name="Hassan Y.I."/>
            <person name="Lepp D."/>
            <person name="Zhou T."/>
        </authorList>
    </citation>
    <scope>NUCLEOTIDE SEQUENCE [LARGE SCALE GENOMIC DNA]</scope>
    <source>
        <strain evidence="3 4">DS-56</strain>
    </source>
</reference>
<dbReference type="Proteomes" id="UP000095463">
    <property type="component" value="Unassembled WGS sequence"/>
</dbReference>
<evidence type="ECO:0000313" key="3">
    <source>
        <dbReference type="EMBL" id="OEO29934.1"/>
    </source>
</evidence>
<sequence>MPTILRPSRAAFRFSGPEAQKLLFDVVTGRLLAEPGPAVWWALLSPQGKVQAEGLSGWAEDAFWLDVDATVADAFLKKMKLYRLRAQVQIDDLRETHAVGWSFDGWAEGIVHADPRGLGERVIAQTTATTGWLPADDSFAAHRISAGIPEQGQDFGIDQNFAHDIGLDLLEGIDFIKGCYIGQEVVSRMKHRGTARRRPVIVSGIDAPAGTSVVASGRDAGPIGEVVDGRAVAILRLDRITDPAAVTVDGKPVTVTLPPYATYQFGDVADE</sequence>